<dbReference type="InterPro" id="IPR036691">
    <property type="entry name" value="Endo/exonu/phosph_ase_sf"/>
</dbReference>
<accession>X8J378</accession>
<dbReference type="Pfam" id="PF01419">
    <property type="entry name" value="Jacalin"/>
    <property type="match status" value="1"/>
</dbReference>
<proteinExistence type="predicted"/>
<organism evidence="3 4">
    <name type="scientific">Rhizoctonia solani AG-3 Rhs1AP</name>
    <dbReference type="NCBI Taxonomy" id="1086054"/>
    <lineage>
        <taxon>Eukaryota</taxon>
        <taxon>Fungi</taxon>
        <taxon>Dikarya</taxon>
        <taxon>Basidiomycota</taxon>
        <taxon>Agaricomycotina</taxon>
        <taxon>Agaricomycetes</taxon>
        <taxon>Cantharellales</taxon>
        <taxon>Ceratobasidiaceae</taxon>
        <taxon>Rhizoctonia</taxon>
    </lineage>
</organism>
<dbReference type="OrthoDB" id="40902at2759"/>
<dbReference type="GO" id="GO:0004527">
    <property type="term" value="F:exonuclease activity"/>
    <property type="evidence" value="ECO:0007669"/>
    <property type="project" value="UniProtKB-KW"/>
</dbReference>
<dbReference type="CDD" id="cd09615">
    <property type="entry name" value="Jacalin_EEP"/>
    <property type="match status" value="1"/>
</dbReference>
<dbReference type="InterPro" id="IPR038772">
    <property type="entry name" value="Sph/SMPD2-like"/>
</dbReference>
<dbReference type="PANTHER" id="PTHR16320">
    <property type="entry name" value="SPHINGOMYELINASE FAMILY MEMBER"/>
    <property type="match status" value="1"/>
</dbReference>
<keyword evidence="3" id="KW-0540">Nuclease</keyword>
<reference evidence="4" key="1">
    <citation type="journal article" date="2014" name="Genome Announc.">
        <title>Draft genome sequence of the plant-pathogenic soil fungus Rhizoctonia solani anastomosis group 3 strain Rhs1AP.</title>
        <authorList>
            <person name="Cubeta M.A."/>
            <person name="Thomas E."/>
            <person name="Dean R.A."/>
            <person name="Jabaji S."/>
            <person name="Neate S.M."/>
            <person name="Tavantzis S."/>
            <person name="Toda T."/>
            <person name="Vilgalys R."/>
            <person name="Bharathan N."/>
            <person name="Fedorova-Abrams N."/>
            <person name="Pakala S.B."/>
            <person name="Pakala S.M."/>
            <person name="Zafar N."/>
            <person name="Joardar V."/>
            <person name="Losada L."/>
            <person name="Nierman W.C."/>
        </authorList>
    </citation>
    <scope>NUCLEOTIDE SEQUENCE [LARGE SCALE GENOMIC DNA]</scope>
    <source>
        <strain evidence="4">AG-3</strain>
    </source>
</reference>
<dbReference type="SUPFAM" id="SSF56219">
    <property type="entry name" value="DNase I-like"/>
    <property type="match status" value="1"/>
</dbReference>
<dbReference type="Gene3D" id="2.100.10.30">
    <property type="entry name" value="Jacalin-like lectin domain"/>
    <property type="match status" value="1"/>
</dbReference>
<dbReference type="GO" id="GO:0016791">
    <property type="term" value="F:phosphatase activity"/>
    <property type="evidence" value="ECO:0007669"/>
    <property type="project" value="InterPro"/>
</dbReference>
<dbReference type="Proteomes" id="UP000030108">
    <property type="component" value="Unassembled WGS sequence"/>
</dbReference>
<dbReference type="SUPFAM" id="SSF51101">
    <property type="entry name" value="Mannose-binding lectins"/>
    <property type="match status" value="1"/>
</dbReference>
<keyword evidence="3" id="KW-0269">Exonuclease</keyword>
<dbReference type="InterPro" id="IPR000300">
    <property type="entry name" value="IPPc"/>
</dbReference>
<keyword evidence="3" id="KW-0255">Endonuclease</keyword>
<dbReference type="GO" id="GO:0004519">
    <property type="term" value="F:endonuclease activity"/>
    <property type="evidence" value="ECO:0007669"/>
    <property type="project" value="UniProtKB-KW"/>
</dbReference>
<dbReference type="InterPro" id="IPR001229">
    <property type="entry name" value="Jacalin-like_lectin_dom"/>
</dbReference>
<sequence>MLRRSISLLAACSLCLATVTSLTKQTAASSGTFNVLSMSIHGISTFFHPNDNWGDRDTNTKYIGQKMSQYDYGVINVQEDFNYHATLYKYDNHTFRTATSGGVLFGSGLNTLSKYDWVDFLRVDWHRCGDSYRDDCDLRRGFTFMRVQIEEGVYIDMINLHVTDGMWSDDRFARHSQIRQLADFIEANSAGNAVIVFGDTSSRYTRPKDNIRLLTTQNNLTDAWVQAIGGSPPEFGIDVTKCPEGLPPDIRCEVEDKVFYRGSPILNLNSTGFFNDTSRFLSPGGERLTDHDPVRVEFAYTLKVGLRQSYPCGGFHGTWFNDLPSIPESPKLSYIALRGGSRLDGITLGFAHQNFTHGGPGGDPYFLPMADSGEYVESVKLCWGKKGGHTRIFYAQATTNRGNSVQAGKMTGDCATPTAPRGYGVVGTYGRDGAEVDQLGFIYAQQENDRSTVSIS</sequence>
<keyword evidence="1" id="KW-0732">Signal</keyword>
<dbReference type="Gene3D" id="3.60.10.10">
    <property type="entry name" value="Endonuclease/exonuclease/phosphatase"/>
    <property type="match status" value="1"/>
</dbReference>
<dbReference type="PANTHER" id="PTHR16320:SF1">
    <property type="entry name" value="SPHINGOMYELINASE DDB_G0288017"/>
    <property type="match status" value="1"/>
</dbReference>
<dbReference type="GO" id="GO:0004767">
    <property type="term" value="F:sphingomyelin phosphodiesterase activity"/>
    <property type="evidence" value="ECO:0007669"/>
    <property type="project" value="InterPro"/>
</dbReference>
<evidence type="ECO:0000259" key="2">
    <source>
        <dbReference type="SMART" id="SM00915"/>
    </source>
</evidence>
<evidence type="ECO:0000256" key="1">
    <source>
        <dbReference type="SAM" id="SignalP"/>
    </source>
</evidence>
<dbReference type="AlphaFoldDB" id="X8J378"/>
<dbReference type="SMART" id="SM00915">
    <property type="entry name" value="Jacalin"/>
    <property type="match status" value="1"/>
</dbReference>
<gene>
    <name evidence="3" type="ORF">RSOL_174690</name>
</gene>
<name>X8J378_9AGAM</name>
<dbReference type="EMBL" id="JATN01000322">
    <property type="protein sequence ID" value="EUC56377.1"/>
    <property type="molecule type" value="Genomic_DNA"/>
</dbReference>
<feature type="signal peptide" evidence="1">
    <location>
        <begin position="1"/>
        <end position="17"/>
    </location>
</feature>
<dbReference type="InterPro" id="IPR036404">
    <property type="entry name" value="Jacalin-like_lectin_dom_sf"/>
</dbReference>
<feature type="domain" description="Jacalin-type lectin" evidence="2">
    <location>
        <begin position="317"/>
        <end position="445"/>
    </location>
</feature>
<protein>
    <submittedName>
        <fullName evidence="3">Endonuclease/exonuclease/phosphatase family protein</fullName>
    </submittedName>
</protein>
<comment type="caution">
    <text evidence="3">The sequence shown here is derived from an EMBL/GenBank/DDBJ whole genome shotgun (WGS) entry which is preliminary data.</text>
</comment>
<feature type="chain" id="PRO_5004987059" evidence="1">
    <location>
        <begin position="18"/>
        <end position="456"/>
    </location>
</feature>
<evidence type="ECO:0000313" key="4">
    <source>
        <dbReference type="Proteomes" id="UP000030108"/>
    </source>
</evidence>
<dbReference type="Pfam" id="PF22669">
    <property type="entry name" value="Exo_endo_phos2"/>
    <property type="match status" value="1"/>
</dbReference>
<keyword evidence="3" id="KW-0378">Hydrolase</keyword>
<dbReference type="GO" id="GO:0005737">
    <property type="term" value="C:cytoplasm"/>
    <property type="evidence" value="ECO:0007669"/>
    <property type="project" value="TreeGrafter"/>
</dbReference>
<evidence type="ECO:0000313" key="3">
    <source>
        <dbReference type="EMBL" id="EUC56377.1"/>
    </source>
</evidence>
<dbReference type="GO" id="GO:0046856">
    <property type="term" value="P:phosphatidylinositol dephosphorylation"/>
    <property type="evidence" value="ECO:0007669"/>
    <property type="project" value="InterPro"/>
</dbReference>